<evidence type="ECO:0000256" key="1">
    <source>
        <dbReference type="ARBA" id="ARBA00009083"/>
    </source>
</evidence>
<reference evidence="9" key="1">
    <citation type="journal article" date="2017" name="bioRxiv">
        <title>Comparative analysis of the genomes of Stylophora pistillata and Acropora digitifera provides evidence for extensive differences between species of corals.</title>
        <authorList>
            <person name="Voolstra C.R."/>
            <person name="Li Y."/>
            <person name="Liew Y.J."/>
            <person name="Baumgarten S."/>
            <person name="Zoccola D."/>
            <person name="Flot J.-F."/>
            <person name="Tambutte S."/>
            <person name="Allemand D."/>
            <person name="Aranda M."/>
        </authorList>
    </citation>
    <scope>NUCLEOTIDE SEQUENCE [LARGE SCALE GENOMIC DNA]</scope>
</reference>
<evidence type="ECO:0000256" key="3">
    <source>
        <dbReference type="ARBA" id="ARBA00022980"/>
    </source>
</evidence>
<sequence length="151" mass="17868">MAAFLCIISRSNLVGNLYSFPRVFQSVLPGGLWIRSFKTSTPLDKFYLKPNYLKKWGRRDKIRRELYAEYEMERTNLRFLKKNDILPSTIRKKAAEDLVKLPRDSSITRVRNRCVLTDRGRALVGRFRVSRMMFRYYADKGLMASMQKATW</sequence>
<comment type="caution">
    <text evidence="8">The sequence shown here is derived from an EMBL/GenBank/DDBJ whole genome shotgun (WGS) entry which is preliminary data.</text>
</comment>
<accession>A0A2B4SHH8</accession>
<evidence type="ECO:0000256" key="5">
    <source>
        <dbReference type="ARBA" id="ARBA00035167"/>
    </source>
</evidence>
<dbReference type="STRING" id="50429.A0A2B4SHH8"/>
<evidence type="ECO:0000256" key="6">
    <source>
        <dbReference type="ARBA" id="ARBA00035455"/>
    </source>
</evidence>
<dbReference type="InterPro" id="IPR018271">
    <property type="entry name" value="Ribosomal_uS14_CS"/>
</dbReference>
<dbReference type="GO" id="GO:0005763">
    <property type="term" value="C:mitochondrial small ribosomal subunit"/>
    <property type="evidence" value="ECO:0007669"/>
    <property type="project" value="TreeGrafter"/>
</dbReference>
<dbReference type="OrthoDB" id="413436at2759"/>
<organism evidence="8 9">
    <name type="scientific">Stylophora pistillata</name>
    <name type="common">Smooth cauliflower coral</name>
    <dbReference type="NCBI Taxonomy" id="50429"/>
    <lineage>
        <taxon>Eukaryota</taxon>
        <taxon>Metazoa</taxon>
        <taxon>Cnidaria</taxon>
        <taxon>Anthozoa</taxon>
        <taxon>Hexacorallia</taxon>
        <taxon>Scleractinia</taxon>
        <taxon>Astrocoeniina</taxon>
        <taxon>Pocilloporidae</taxon>
        <taxon>Stylophora</taxon>
    </lineage>
</organism>
<dbReference type="AlphaFoldDB" id="A0A2B4SHH8"/>
<dbReference type="GO" id="GO:0003735">
    <property type="term" value="F:structural constituent of ribosome"/>
    <property type="evidence" value="ECO:0007669"/>
    <property type="project" value="InterPro"/>
</dbReference>
<dbReference type="EMBL" id="LSMT01000076">
    <property type="protein sequence ID" value="PFX28846.1"/>
    <property type="molecule type" value="Genomic_DNA"/>
</dbReference>
<evidence type="ECO:0000313" key="8">
    <source>
        <dbReference type="EMBL" id="PFX28846.1"/>
    </source>
</evidence>
<keyword evidence="3 8" id="KW-0689">Ribosomal protein</keyword>
<dbReference type="Gene3D" id="1.10.287.1480">
    <property type="match status" value="1"/>
</dbReference>
<dbReference type="GO" id="GO:0006412">
    <property type="term" value="P:translation"/>
    <property type="evidence" value="ECO:0007669"/>
    <property type="project" value="InterPro"/>
</dbReference>
<protein>
    <recommendedName>
        <fullName evidence="5">Small ribosomal subunit protein uS14</fullName>
    </recommendedName>
    <alternativeName>
        <fullName evidence="7">28S ribosomal protein S14, mitochondrial</fullName>
    </alternativeName>
    <alternativeName>
        <fullName evidence="6">40S ribosomal protein S29</fullName>
    </alternativeName>
</protein>
<dbReference type="PANTHER" id="PTHR19836">
    <property type="entry name" value="30S RIBOSOMAL PROTEIN S14"/>
    <property type="match status" value="1"/>
</dbReference>
<comment type="subunit">
    <text evidence="2">Component of the 40S small ribosomal subunit.</text>
</comment>
<evidence type="ECO:0000313" key="9">
    <source>
        <dbReference type="Proteomes" id="UP000225706"/>
    </source>
</evidence>
<gene>
    <name evidence="8" type="primary">Mrps14</name>
    <name evidence="8" type="ORF">AWC38_SpisGene6450</name>
</gene>
<dbReference type="PROSITE" id="PS00527">
    <property type="entry name" value="RIBOSOMAL_S14"/>
    <property type="match status" value="1"/>
</dbReference>
<keyword evidence="4" id="KW-0687">Ribonucleoprotein</keyword>
<evidence type="ECO:0000256" key="4">
    <source>
        <dbReference type="ARBA" id="ARBA00023274"/>
    </source>
</evidence>
<evidence type="ECO:0000256" key="2">
    <source>
        <dbReference type="ARBA" id="ARBA00011542"/>
    </source>
</evidence>
<dbReference type="PANTHER" id="PTHR19836:SF19">
    <property type="entry name" value="SMALL RIBOSOMAL SUBUNIT PROTEIN US14M"/>
    <property type="match status" value="1"/>
</dbReference>
<dbReference type="InterPro" id="IPR001209">
    <property type="entry name" value="Ribosomal_uS14"/>
</dbReference>
<proteinExistence type="inferred from homology"/>
<dbReference type="Pfam" id="PF00253">
    <property type="entry name" value="Ribosomal_S14"/>
    <property type="match status" value="1"/>
</dbReference>
<dbReference type="SUPFAM" id="SSF57716">
    <property type="entry name" value="Glucocorticoid receptor-like (DNA-binding domain)"/>
    <property type="match status" value="1"/>
</dbReference>
<dbReference type="Proteomes" id="UP000225706">
    <property type="component" value="Unassembled WGS sequence"/>
</dbReference>
<evidence type="ECO:0000256" key="7">
    <source>
        <dbReference type="ARBA" id="ARBA00083755"/>
    </source>
</evidence>
<name>A0A2B4SHH8_STYPI</name>
<comment type="similarity">
    <text evidence="1">Belongs to the universal ribosomal protein uS14 family.</text>
</comment>
<keyword evidence="9" id="KW-1185">Reference proteome</keyword>
<dbReference type="FunFam" id="1.10.287.1480:FF:000001">
    <property type="entry name" value="30S ribosomal protein S14"/>
    <property type="match status" value="1"/>
</dbReference>